<dbReference type="GO" id="GO:0009116">
    <property type="term" value="P:nucleoside metabolic process"/>
    <property type="evidence" value="ECO:0007669"/>
    <property type="project" value="InterPro"/>
</dbReference>
<keyword evidence="1" id="KW-0802">TPR repeat</keyword>
<dbReference type="Pfam" id="PF13424">
    <property type="entry name" value="TPR_12"/>
    <property type="match status" value="3"/>
</dbReference>
<name>A0A8H3F371_9LECA</name>
<dbReference type="Gene3D" id="1.25.40.10">
    <property type="entry name" value="Tetratricopeptide repeat domain"/>
    <property type="match status" value="2"/>
</dbReference>
<dbReference type="GO" id="GO:0003824">
    <property type="term" value="F:catalytic activity"/>
    <property type="evidence" value="ECO:0007669"/>
    <property type="project" value="InterPro"/>
</dbReference>
<dbReference type="PROSITE" id="PS50005">
    <property type="entry name" value="TPR"/>
    <property type="match status" value="2"/>
</dbReference>
<evidence type="ECO:0000259" key="3">
    <source>
        <dbReference type="Pfam" id="PF01048"/>
    </source>
</evidence>
<evidence type="ECO:0000313" key="5">
    <source>
        <dbReference type="Proteomes" id="UP000664169"/>
    </source>
</evidence>
<comment type="caution">
    <text evidence="4">The sequence shown here is derived from an EMBL/GenBank/DDBJ whole genome shotgun (WGS) entry which is preliminary data.</text>
</comment>
<evidence type="ECO:0000256" key="2">
    <source>
        <dbReference type="SAM" id="MobiDB-lite"/>
    </source>
</evidence>
<accession>A0A8H3F371</accession>
<dbReference type="AlphaFoldDB" id="A0A8H3F371"/>
<dbReference type="Gene3D" id="3.40.50.300">
    <property type="entry name" value="P-loop containing nucleotide triphosphate hydrolases"/>
    <property type="match status" value="1"/>
</dbReference>
<dbReference type="PANTHER" id="PTHR46082">
    <property type="entry name" value="ATP/GTP-BINDING PROTEIN-RELATED"/>
    <property type="match status" value="1"/>
</dbReference>
<proteinExistence type="predicted"/>
<dbReference type="SUPFAM" id="SSF48452">
    <property type="entry name" value="TPR-like"/>
    <property type="match status" value="3"/>
</dbReference>
<evidence type="ECO:0000313" key="4">
    <source>
        <dbReference type="EMBL" id="CAF9916335.1"/>
    </source>
</evidence>
<dbReference type="PANTHER" id="PTHR46082:SF6">
    <property type="entry name" value="AAA+ ATPASE DOMAIN-CONTAINING PROTEIN-RELATED"/>
    <property type="match status" value="1"/>
</dbReference>
<feature type="domain" description="Nucleoside phosphorylase" evidence="3">
    <location>
        <begin position="34"/>
        <end position="297"/>
    </location>
</feature>
<gene>
    <name evidence="4" type="ORF">GOMPHAMPRED_000961</name>
</gene>
<sequence length="1090" mass="122817">MRTRPEDYTVGWFCAIAIERVVAREMLDEEYARDKEPYIDTLRDYNSYTFGRIYNHNVVIASLPHGRYGVTSTAIVAAHMQSSFPALRTRLMVGIAGGAPSKKHDIRLGDIIVSSPTPGYGGVIQYDFGKTLQKSEFEITSHMAPPPDHLLAAMAHLEAKHKASGHQIAQVVTSMLEGNPHLLVDCSRPEPELDQLFRSDYNHTDQAKCNCQSTGNSDETYRLIISRSDRGDNPRIHYGLVASANQLMKDASIRDALIERYDVLCFEMEAAGLMNSFPSVIIRGVCDYSDSHKNDKWQGYAAAVAAAYAKELLRVVPAYESTRIMDEANPQMSNRFSIPFTLAGVPVTKKFIDRPVEMQCLRDALLPDNNRRKIFVLRGLGGIGKTQLAVEFMRSHHTKFSAVLWLDGSSVDSLKQSIVQHASRIPSNQILNLGSDIDTVVKDVLRWLSLPNNNKWLMIFDNVDREFADSDPLSYDIRTYIPSNDHGSTLITTRLARLHKLGESHAVEKVDYATAQGILTSWYRQKDDEADMKDLLEKLDGLPLAIAQAGAYLEESGISIKTYLGLYEEQKQEVAEALLKSDTLLDDYPNRSVWTTWNISYNAVLAKNDWLGKIVEHELFFIEAMGMLRSYSLVESAIQTQGYSMHAVVHRWVYFFHGVQQPDLGWLALKVIGFAVPMPMPIGGCEHVRLRQRLLPHINMCSAKILKGQKSLVWGETQSDRPESRINIQETEDLLAVMQILGLFFAHFGKTYAAEELYLRVLQGGEAFFEPNHVLILETTNYLGKLYSAQHRLDEAEKMLLRARHGFKAIGVESRITLDAICNLGRNYIRQGKFDEAEKLLEQVRQRQEEKFGPRDYSTLRTITALSYLYFQQHEHAKAEALARRVLQGCEQETEPEHILMLGAVDNLGNIYLADGRIDEAETMYQQAFLLKEEAFGPMHLATLDSLGCIGHVNMLQGKLDEAEAMILEALQGYKQVLGPEHVETNVQALNSMWRLGSLYSRTRPNEAKAMYSQALAGLPKVRGSSSDACVKLRLCLKALSIVNEHRNVDSGSNSRSEVHGTSGEAQTQEQEKKLQEQKLKQRIKDYFAS</sequence>
<feature type="compositionally biased region" description="Basic and acidic residues" evidence="2">
    <location>
        <begin position="1070"/>
        <end position="1090"/>
    </location>
</feature>
<organism evidence="4 5">
    <name type="scientific">Gomphillus americanus</name>
    <dbReference type="NCBI Taxonomy" id="1940652"/>
    <lineage>
        <taxon>Eukaryota</taxon>
        <taxon>Fungi</taxon>
        <taxon>Dikarya</taxon>
        <taxon>Ascomycota</taxon>
        <taxon>Pezizomycotina</taxon>
        <taxon>Lecanoromycetes</taxon>
        <taxon>OSLEUM clade</taxon>
        <taxon>Ostropomycetidae</taxon>
        <taxon>Ostropales</taxon>
        <taxon>Graphidaceae</taxon>
        <taxon>Gomphilloideae</taxon>
        <taxon>Gomphillus</taxon>
    </lineage>
</organism>
<dbReference type="InterPro" id="IPR035994">
    <property type="entry name" value="Nucleoside_phosphorylase_sf"/>
</dbReference>
<feature type="repeat" description="TPR" evidence="1">
    <location>
        <begin position="902"/>
        <end position="935"/>
    </location>
</feature>
<dbReference type="Pfam" id="PF13374">
    <property type="entry name" value="TPR_10"/>
    <property type="match status" value="1"/>
</dbReference>
<dbReference type="PRINTS" id="PR00364">
    <property type="entry name" value="DISEASERSIST"/>
</dbReference>
<protein>
    <recommendedName>
        <fullName evidence="3">Nucleoside phosphorylase domain-containing protein</fullName>
    </recommendedName>
</protein>
<dbReference type="InterPro" id="IPR027417">
    <property type="entry name" value="P-loop_NTPase"/>
</dbReference>
<dbReference type="InterPro" id="IPR011990">
    <property type="entry name" value="TPR-like_helical_dom_sf"/>
</dbReference>
<dbReference type="SUPFAM" id="SSF52540">
    <property type="entry name" value="P-loop containing nucleoside triphosphate hydrolases"/>
    <property type="match status" value="1"/>
</dbReference>
<dbReference type="SMART" id="SM00028">
    <property type="entry name" value="TPR"/>
    <property type="match status" value="3"/>
</dbReference>
<dbReference type="InterPro" id="IPR019734">
    <property type="entry name" value="TPR_rpt"/>
</dbReference>
<feature type="repeat" description="TPR" evidence="1">
    <location>
        <begin position="818"/>
        <end position="851"/>
    </location>
</feature>
<dbReference type="Gene3D" id="3.40.50.1580">
    <property type="entry name" value="Nucleoside phosphorylase domain"/>
    <property type="match status" value="1"/>
</dbReference>
<keyword evidence="5" id="KW-1185">Reference proteome</keyword>
<dbReference type="OrthoDB" id="1658288at2759"/>
<feature type="region of interest" description="Disordered" evidence="2">
    <location>
        <begin position="1048"/>
        <end position="1090"/>
    </location>
</feature>
<dbReference type="Proteomes" id="UP000664169">
    <property type="component" value="Unassembled WGS sequence"/>
</dbReference>
<dbReference type="SUPFAM" id="SSF53167">
    <property type="entry name" value="Purine and uridine phosphorylases"/>
    <property type="match status" value="1"/>
</dbReference>
<reference evidence="4" key="1">
    <citation type="submission" date="2021-03" db="EMBL/GenBank/DDBJ databases">
        <authorList>
            <person name="Tagirdzhanova G."/>
        </authorList>
    </citation>
    <scope>NUCLEOTIDE SEQUENCE</scope>
</reference>
<dbReference type="EMBL" id="CAJPDQ010000011">
    <property type="protein sequence ID" value="CAF9916335.1"/>
    <property type="molecule type" value="Genomic_DNA"/>
</dbReference>
<dbReference type="InterPro" id="IPR000845">
    <property type="entry name" value="Nucleoside_phosphorylase_d"/>
</dbReference>
<dbReference type="Pfam" id="PF01048">
    <property type="entry name" value="PNP_UDP_1"/>
    <property type="match status" value="1"/>
</dbReference>
<dbReference type="InterPro" id="IPR053137">
    <property type="entry name" value="NLR-like"/>
</dbReference>
<evidence type="ECO:0000256" key="1">
    <source>
        <dbReference type="PROSITE-ProRule" id="PRU00339"/>
    </source>
</evidence>